<name>A0A2H4YFK7_9CAUD</name>
<sequence>MSTSMFNSDHITTLIAESILNKSPEQKEKERLAEAKALNERRLEDGIAKTRAFLSTLSENQRQRFLQSIR</sequence>
<dbReference type="Proteomes" id="UP000240934">
    <property type="component" value="Segment"/>
</dbReference>
<protein>
    <submittedName>
        <fullName evidence="1">Uncharacterized protein</fullName>
    </submittedName>
</protein>
<organism evidence="1 2">
    <name type="scientific">Aeromonas phage Ah1</name>
    <dbReference type="NCBI Taxonomy" id="2053701"/>
    <lineage>
        <taxon>Viruses</taxon>
        <taxon>Duplodnaviria</taxon>
        <taxon>Heunggongvirae</taxon>
        <taxon>Uroviricota</taxon>
        <taxon>Caudoviricetes</taxon>
        <taxon>Pantevenvirales</taxon>
        <taxon>Straboviridae</taxon>
        <taxon>Cinqassovirus</taxon>
        <taxon>Cinqassovirus ah1</taxon>
    </lineage>
</organism>
<reference evidence="1 2" key="1">
    <citation type="submission" date="2017-10" db="EMBL/GenBank/DDBJ databases">
        <title>Antibacterial composition for extension of chilled fish shelf life and decreasing of risk of food-borne infections, bacteriophage strains for its preparation.</title>
        <authorList>
            <person name="Zulkarneev E.R."/>
            <person name="Aleshkin A.V."/>
            <person name="Rubalsky O.V."/>
            <person name="Kiseleva I.A."/>
            <person name="Rubalskii E.O."/>
            <person name="Lebedev S.N."/>
        </authorList>
    </citation>
    <scope>NUCLEOTIDE SEQUENCE [LARGE SCALE GENOMIC DNA]</scope>
</reference>
<gene>
    <name evidence="1" type="ORF">Ah1_00246</name>
</gene>
<evidence type="ECO:0000313" key="1">
    <source>
        <dbReference type="EMBL" id="AUE22764.1"/>
    </source>
</evidence>
<dbReference type="EMBL" id="MG250483">
    <property type="protein sequence ID" value="AUE22764.1"/>
    <property type="molecule type" value="Genomic_DNA"/>
</dbReference>
<keyword evidence="2" id="KW-1185">Reference proteome</keyword>
<evidence type="ECO:0000313" key="2">
    <source>
        <dbReference type="Proteomes" id="UP000240934"/>
    </source>
</evidence>
<accession>A0A2H4YFK7</accession>
<proteinExistence type="predicted"/>